<evidence type="ECO:0000313" key="7">
    <source>
        <dbReference type="EMBL" id="KAA1193102.1"/>
    </source>
</evidence>
<accession>A0A5B0X1F8</accession>
<dbReference type="PANTHER" id="PTHR10996:SF283">
    <property type="entry name" value="GLYOXYLATE_HYDROXYPYRUVATE REDUCTASE B"/>
    <property type="match status" value="1"/>
</dbReference>
<dbReference type="Proteomes" id="UP000323708">
    <property type="component" value="Unassembled WGS sequence"/>
</dbReference>
<keyword evidence="2 4" id="KW-0560">Oxidoreductase</keyword>
<evidence type="ECO:0000256" key="1">
    <source>
        <dbReference type="ARBA" id="ARBA00005854"/>
    </source>
</evidence>
<feature type="domain" description="D-isomer specific 2-hydroxyacid dehydrogenase catalytic" evidence="5">
    <location>
        <begin position="35"/>
        <end position="305"/>
    </location>
</feature>
<dbReference type="SUPFAM" id="SSF52283">
    <property type="entry name" value="Formate/glycerate dehydrogenase catalytic domain-like"/>
    <property type="match status" value="1"/>
</dbReference>
<evidence type="ECO:0000313" key="8">
    <source>
        <dbReference type="Proteomes" id="UP000323708"/>
    </source>
</evidence>
<keyword evidence="3" id="KW-0520">NAD</keyword>
<protein>
    <submittedName>
        <fullName evidence="7">D-glycerate dehydrogenase</fullName>
    </submittedName>
</protein>
<dbReference type="GO" id="GO:0030267">
    <property type="term" value="F:glyoxylate reductase (NADPH) activity"/>
    <property type="evidence" value="ECO:0007669"/>
    <property type="project" value="TreeGrafter"/>
</dbReference>
<dbReference type="AlphaFoldDB" id="A0A5B0X1F8"/>
<proteinExistence type="inferred from homology"/>
<dbReference type="FunFam" id="3.40.50.720:FF:000203">
    <property type="entry name" value="D-3-phosphoglycerate dehydrogenase (SerA)"/>
    <property type="match status" value="1"/>
</dbReference>
<dbReference type="PROSITE" id="PS00671">
    <property type="entry name" value="D_2_HYDROXYACID_DH_3"/>
    <property type="match status" value="1"/>
</dbReference>
<evidence type="ECO:0000259" key="5">
    <source>
        <dbReference type="Pfam" id="PF00389"/>
    </source>
</evidence>
<dbReference type="GO" id="GO:0005829">
    <property type="term" value="C:cytosol"/>
    <property type="evidence" value="ECO:0007669"/>
    <property type="project" value="TreeGrafter"/>
</dbReference>
<evidence type="ECO:0000256" key="4">
    <source>
        <dbReference type="RuleBase" id="RU003719"/>
    </source>
</evidence>
<evidence type="ECO:0000256" key="2">
    <source>
        <dbReference type="ARBA" id="ARBA00023002"/>
    </source>
</evidence>
<reference evidence="7 8" key="1">
    <citation type="submission" date="2019-09" db="EMBL/GenBank/DDBJ databases">
        <authorList>
            <person name="Chen X.-Y."/>
        </authorList>
    </citation>
    <scope>NUCLEOTIDE SEQUENCE [LARGE SCALE GENOMIC DNA]</scope>
    <source>
        <strain evidence="7 8">NY5</strain>
    </source>
</reference>
<dbReference type="PANTHER" id="PTHR10996">
    <property type="entry name" value="2-HYDROXYACID DEHYDROGENASE-RELATED"/>
    <property type="match status" value="1"/>
</dbReference>
<dbReference type="SUPFAM" id="SSF51735">
    <property type="entry name" value="NAD(P)-binding Rossmann-fold domains"/>
    <property type="match status" value="1"/>
</dbReference>
<dbReference type="Pfam" id="PF02826">
    <property type="entry name" value="2-Hacid_dh_C"/>
    <property type="match status" value="1"/>
</dbReference>
<dbReference type="PROSITE" id="PS00670">
    <property type="entry name" value="D_2_HYDROXYACID_DH_2"/>
    <property type="match status" value="1"/>
</dbReference>
<comment type="similarity">
    <text evidence="1 4">Belongs to the D-isomer specific 2-hydroxyacid dehydrogenase family.</text>
</comment>
<dbReference type="InterPro" id="IPR006139">
    <property type="entry name" value="D-isomer_2_OHA_DH_cat_dom"/>
</dbReference>
<dbReference type="InterPro" id="IPR036291">
    <property type="entry name" value="NAD(P)-bd_dom_sf"/>
</dbReference>
<dbReference type="InterPro" id="IPR006140">
    <property type="entry name" value="D-isomer_DH_NAD-bd"/>
</dbReference>
<dbReference type="GO" id="GO:0016618">
    <property type="term" value="F:hydroxypyruvate reductase [NAD(P)H] activity"/>
    <property type="evidence" value="ECO:0007669"/>
    <property type="project" value="TreeGrafter"/>
</dbReference>
<sequence>MPQSRPVIVLSRPLPDMFTAALEQLGEVRVGPADLAGARIYLAAGVDSVPAELIERFPPELGLIANIATGIDNIDLPAASARGIAVSNTPVVTEDTADLAMALLLATCRKLSASERALRAGDWGAGAGMLGTRVHGKTLGIVGMGGIGQALARRARAFNMTVLYHGPRRKPEADSALDATYCEVLEDMLTQADVVSLNCPLTSHTRHLLNASTLAAMKPGAVLINTGRGALVDEAALVSSLAQGHLGGAGLDVFEFEPRVTEALFDFDNVTLLPHIGSATAECRTDMAMRAYANIERFLETGSPLDSCT</sequence>
<dbReference type="RefSeq" id="WP_149610210.1">
    <property type="nucleotide sequence ID" value="NZ_VTUX01000002.1"/>
</dbReference>
<dbReference type="EMBL" id="VTUX01000002">
    <property type="protein sequence ID" value="KAA1193102.1"/>
    <property type="molecule type" value="Genomic_DNA"/>
</dbReference>
<dbReference type="InterPro" id="IPR050223">
    <property type="entry name" value="D-isomer_2-hydroxyacid_DH"/>
</dbReference>
<gene>
    <name evidence="7" type="ORF">F0M18_04445</name>
</gene>
<name>A0A5B0X1F8_9GAMM</name>
<dbReference type="Gene3D" id="3.40.50.720">
    <property type="entry name" value="NAD(P)-binding Rossmann-like Domain"/>
    <property type="match status" value="2"/>
</dbReference>
<dbReference type="GO" id="GO:0051287">
    <property type="term" value="F:NAD binding"/>
    <property type="evidence" value="ECO:0007669"/>
    <property type="project" value="InterPro"/>
</dbReference>
<evidence type="ECO:0000256" key="3">
    <source>
        <dbReference type="ARBA" id="ARBA00023027"/>
    </source>
</evidence>
<dbReference type="Pfam" id="PF00389">
    <property type="entry name" value="2-Hacid_dh"/>
    <property type="match status" value="1"/>
</dbReference>
<organism evidence="7 8">
    <name type="scientific">Pseudohalioglobus sediminis</name>
    <dbReference type="NCBI Taxonomy" id="2606449"/>
    <lineage>
        <taxon>Bacteria</taxon>
        <taxon>Pseudomonadati</taxon>
        <taxon>Pseudomonadota</taxon>
        <taxon>Gammaproteobacteria</taxon>
        <taxon>Cellvibrionales</taxon>
        <taxon>Halieaceae</taxon>
        <taxon>Pseudohalioglobus</taxon>
    </lineage>
</organism>
<feature type="domain" description="D-isomer specific 2-hydroxyacid dehydrogenase NAD-binding" evidence="6">
    <location>
        <begin position="101"/>
        <end position="277"/>
    </location>
</feature>
<comment type="caution">
    <text evidence="7">The sequence shown here is derived from an EMBL/GenBank/DDBJ whole genome shotgun (WGS) entry which is preliminary data.</text>
</comment>
<evidence type="ECO:0000259" key="6">
    <source>
        <dbReference type="Pfam" id="PF02826"/>
    </source>
</evidence>
<keyword evidence="8" id="KW-1185">Reference proteome</keyword>
<dbReference type="InterPro" id="IPR029753">
    <property type="entry name" value="D-isomer_DH_CS"/>
</dbReference>
<dbReference type="CDD" id="cd05301">
    <property type="entry name" value="GDH"/>
    <property type="match status" value="1"/>
</dbReference>